<dbReference type="Proteomes" id="UP000789901">
    <property type="component" value="Unassembled WGS sequence"/>
</dbReference>
<comment type="caution">
    <text evidence="1">The sequence shown here is derived from an EMBL/GenBank/DDBJ whole genome shotgun (WGS) entry which is preliminary data.</text>
</comment>
<evidence type="ECO:0000313" key="2">
    <source>
        <dbReference type="Proteomes" id="UP000789901"/>
    </source>
</evidence>
<keyword evidence="2" id="KW-1185">Reference proteome</keyword>
<organism evidence="1 2">
    <name type="scientific">Gigaspora margarita</name>
    <dbReference type="NCBI Taxonomy" id="4874"/>
    <lineage>
        <taxon>Eukaryota</taxon>
        <taxon>Fungi</taxon>
        <taxon>Fungi incertae sedis</taxon>
        <taxon>Mucoromycota</taxon>
        <taxon>Glomeromycotina</taxon>
        <taxon>Glomeromycetes</taxon>
        <taxon>Diversisporales</taxon>
        <taxon>Gigasporaceae</taxon>
        <taxon>Gigaspora</taxon>
    </lineage>
</organism>
<accession>A0ABN7W600</accession>
<sequence>MNFIPNNPFPFTPGLVHHTYPCYSPLSKDFQVQKYKLMLDGRHWSLHCGDKEKNISQQIFAHYGYADDISKAQILRSQDEKQVVVSFLKNLRRLSNYDYNKDQIAFSTIFEGELFDQAPSSDDALTSNNDSFDVAISPDSSTPFTYIPPIISESSDKEVTQDEWSKSFWRRLIKRSIVNGQPSLNKLTVNIDAFGISKGSELVIEGINNEGKHITKEFGETIYEFLISLM</sequence>
<proteinExistence type="predicted"/>
<gene>
    <name evidence="1" type="ORF">GMARGA_LOCUS26851</name>
</gene>
<evidence type="ECO:0000313" key="1">
    <source>
        <dbReference type="EMBL" id="CAG8817619.1"/>
    </source>
</evidence>
<dbReference type="EMBL" id="CAJVQB010031937">
    <property type="protein sequence ID" value="CAG8817619.1"/>
    <property type="molecule type" value="Genomic_DNA"/>
</dbReference>
<reference evidence="1 2" key="1">
    <citation type="submission" date="2021-06" db="EMBL/GenBank/DDBJ databases">
        <authorList>
            <person name="Kallberg Y."/>
            <person name="Tangrot J."/>
            <person name="Rosling A."/>
        </authorList>
    </citation>
    <scope>NUCLEOTIDE SEQUENCE [LARGE SCALE GENOMIC DNA]</scope>
    <source>
        <strain evidence="1 2">120-4 pot B 10/14</strain>
    </source>
</reference>
<protein>
    <submittedName>
        <fullName evidence="1">9464_t:CDS:1</fullName>
    </submittedName>
</protein>
<name>A0ABN7W600_GIGMA</name>